<evidence type="ECO:0000313" key="3">
    <source>
        <dbReference type="Proteomes" id="UP001321473"/>
    </source>
</evidence>
<keyword evidence="3" id="KW-1185">Reference proteome</keyword>
<feature type="region of interest" description="Disordered" evidence="1">
    <location>
        <begin position="93"/>
        <end position="112"/>
    </location>
</feature>
<protein>
    <submittedName>
        <fullName evidence="2">Uncharacterized protein</fullName>
    </submittedName>
</protein>
<dbReference type="Proteomes" id="UP001321473">
    <property type="component" value="Unassembled WGS sequence"/>
</dbReference>
<name>A0AAQ4DNU8_AMBAM</name>
<dbReference type="EMBL" id="JARKHS020028645">
    <property type="protein sequence ID" value="KAK8764138.1"/>
    <property type="molecule type" value="Genomic_DNA"/>
</dbReference>
<evidence type="ECO:0000313" key="2">
    <source>
        <dbReference type="EMBL" id="KAK8764138.1"/>
    </source>
</evidence>
<reference evidence="2 3" key="1">
    <citation type="journal article" date="2023" name="Arcadia Sci">
        <title>De novo assembly of a long-read Amblyomma americanum tick genome.</title>
        <authorList>
            <person name="Chou S."/>
            <person name="Poskanzer K.E."/>
            <person name="Rollins M."/>
            <person name="Thuy-Boun P.S."/>
        </authorList>
    </citation>
    <scope>NUCLEOTIDE SEQUENCE [LARGE SCALE GENOMIC DNA]</scope>
    <source>
        <strain evidence="2">F_SG_1</strain>
        <tissue evidence="2">Salivary glands</tissue>
    </source>
</reference>
<feature type="compositionally biased region" description="Polar residues" evidence="1">
    <location>
        <begin position="96"/>
        <end position="105"/>
    </location>
</feature>
<proteinExistence type="predicted"/>
<evidence type="ECO:0000256" key="1">
    <source>
        <dbReference type="SAM" id="MobiDB-lite"/>
    </source>
</evidence>
<sequence>MLCSKCGMLSKDMFEDPLSHVFCSVCIFESSGVKKIHCRHENKEVSVDEMVPSVEVITFVKESLVFCPNNGDDDACSKYCCLKDLERHYSELPLVRNSSPSTQTGGARKSLQ</sequence>
<accession>A0AAQ4DNU8</accession>
<organism evidence="2 3">
    <name type="scientific">Amblyomma americanum</name>
    <name type="common">Lone star tick</name>
    <dbReference type="NCBI Taxonomy" id="6943"/>
    <lineage>
        <taxon>Eukaryota</taxon>
        <taxon>Metazoa</taxon>
        <taxon>Ecdysozoa</taxon>
        <taxon>Arthropoda</taxon>
        <taxon>Chelicerata</taxon>
        <taxon>Arachnida</taxon>
        <taxon>Acari</taxon>
        <taxon>Parasitiformes</taxon>
        <taxon>Ixodida</taxon>
        <taxon>Ixodoidea</taxon>
        <taxon>Ixodidae</taxon>
        <taxon>Amblyomminae</taxon>
        <taxon>Amblyomma</taxon>
    </lineage>
</organism>
<dbReference type="Gene3D" id="3.30.40.10">
    <property type="entry name" value="Zinc/RING finger domain, C3HC4 (zinc finger)"/>
    <property type="match status" value="1"/>
</dbReference>
<comment type="caution">
    <text evidence="2">The sequence shown here is derived from an EMBL/GenBank/DDBJ whole genome shotgun (WGS) entry which is preliminary data.</text>
</comment>
<dbReference type="InterPro" id="IPR013083">
    <property type="entry name" value="Znf_RING/FYVE/PHD"/>
</dbReference>
<gene>
    <name evidence="2" type="ORF">V5799_033253</name>
</gene>
<dbReference type="AlphaFoldDB" id="A0AAQ4DNU8"/>